<name>A0A9W8YPC6_9PEZI</name>
<evidence type="ECO:0000313" key="2">
    <source>
        <dbReference type="EMBL" id="KAJ4388831.1"/>
    </source>
</evidence>
<dbReference type="PANTHER" id="PTHR35340">
    <property type="entry name" value="PQQ ENZYME REPEAT PROTEIN-RELATED"/>
    <property type="match status" value="1"/>
</dbReference>
<dbReference type="InterPro" id="IPR053143">
    <property type="entry name" value="Arylsulfate_ST"/>
</dbReference>
<sequence length="582" mass="64773">MPIVVDDNKPWDWWWLPRFTHPFKSRPDIAVPYFNVTITDQARVAPGYLFLSPFGSALSGPLIYDSAGQLIWASSEAYSAQDNHGPHIYDFHPCNYADTQRPEHDYHLCMNRGINDGGSSRGEGLILGDDYQLRRGVQFNGSSTSIDIHEFALIDAGTAAIVTQYRPALTDLSAFGMPGVGYVFDSTFQEQRLSDGAVLFDWRSLDHVGVEETNVTFFGGMGHEPWDYFHINSIKKLADGSGDYLVCARHTSAVYRISGKDGSIVWRLGGTQSDFKLVHSGGPADQSNERLLKWFHFPHDANLLSSKDGIDTISLFDNGRTPNQHLAPFSRALIIDINVLQKTAEITKEFFTPTSIQQTEVAGSTRVLPNGNVLVGWGKTGCLSEYTANGEPVFEACILDEGSPALYRVYKEENWVGKPSSRPSLTSYSKQGNMTAAYVSWNGATEVSRWKLYGGRNGAEKDKLIWQPITENLKDGFETVLGPLPEFWAYVYAEAIGTSGEVLGETEITTTYVPAQIYDGCDDLWCTPSIVIHMNDEPEQTSRYSVGISEDPYFSSSVYAMMPAVLLVVGYVSRVWWRRVKT</sequence>
<dbReference type="AlphaFoldDB" id="A0A9W8YPC6"/>
<keyword evidence="1" id="KW-0472">Membrane</keyword>
<dbReference type="InterPro" id="IPR039535">
    <property type="entry name" value="ASST-like"/>
</dbReference>
<accession>A0A9W8YPC6</accession>
<organism evidence="2 3">
    <name type="scientific">Gnomoniopsis smithogilvyi</name>
    <dbReference type="NCBI Taxonomy" id="1191159"/>
    <lineage>
        <taxon>Eukaryota</taxon>
        <taxon>Fungi</taxon>
        <taxon>Dikarya</taxon>
        <taxon>Ascomycota</taxon>
        <taxon>Pezizomycotina</taxon>
        <taxon>Sordariomycetes</taxon>
        <taxon>Sordariomycetidae</taxon>
        <taxon>Diaporthales</taxon>
        <taxon>Gnomoniaceae</taxon>
        <taxon>Gnomoniopsis</taxon>
    </lineage>
</organism>
<dbReference type="PANTHER" id="PTHR35340:SF9">
    <property type="entry name" value="ASST-DOMAIN-CONTAINING PROTEIN"/>
    <property type="match status" value="1"/>
</dbReference>
<keyword evidence="1" id="KW-1133">Transmembrane helix</keyword>
<dbReference type="Proteomes" id="UP001140453">
    <property type="component" value="Unassembled WGS sequence"/>
</dbReference>
<evidence type="ECO:0008006" key="4">
    <source>
        <dbReference type="Google" id="ProtNLM"/>
    </source>
</evidence>
<protein>
    <recommendedName>
        <fullName evidence="4">ASST-domain-containing protein</fullName>
    </recommendedName>
</protein>
<feature type="transmembrane region" description="Helical" evidence="1">
    <location>
        <begin position="558"/>
        <end position="577"/>
    </location>
</feature>
<dbReference type="EMBL" id="JAPEVB010000004">
    <property type="protein sequence ID" value="KAJ4388831.1"/>
    <property type="molecule type" value="Genomic_DNA"/>
</dbReference>
<comment type="caution">
    <text evidence="2">The sequence shown here is derived from an EMBL/GenBank/DDBJ whole genome shotgun (WGS) entry which is preliminary data.</text>
</comment>
<keyword evidence="1" id="KW-0812">Transmembrane</keyword>
<reference evidence="2" key="1">
    <citation type="submission" date="2022-10" db="EMBL/GenBank/DDBJ databases">
        <title>Tapping the CABI collections for fungal endophytes: first genome assemblies for Collariella, Neodidymelliopsis, Ascochyta clinopodiicola, Didymella pomorum, Didymosphaeria variabile, Neocosmospora piperis and Neocucurbitaria cava.</title>
        <authorList>
            <person name="Hill R."/>
        </authorList>
    </citation>
    <scope>NUCLEOTIDE SEQUENCE</scope>
    <source>
        <strain evidence="2">IMI 355082</strain>
    </source>
</reference>
<dbReference type="OrthoDB" id="5427350at2759"/>
<proteinExistence type="predicted"/>
<dbReference type="Pfam" id="PF14269">
    <property type="entry name" value="Arylsulfotran_2"/>
    <property type="match status" value="1"/>
</dbReference>
<gene>
    <name evidence="2" type="ORF">N0V93_006292</name>
</gene>
<keyword evidence="3" id="KW-1185">Reference proteome</keyword>
<evidence type="ECO:0000313" key="3">
    <source>
        <dbReference type="Proteomes" id="UP001140453"/>
    </source>
</evidence>
<evidence type="ECO:0000256" key="1">
    <source>
        <dbReference type="SAM" id="Phobius"/>
    </source>
</evidence>